<evidence type="ECO:0000313" key="3">
    <source>
        <dbReference type="Proteomes" id="UP000193920"/>
    </source>
</evidence>
<feature type="chain" id="PRO_5013299509" description="L domain-like protein" evidence="1">
    <location>
        <begin position="19"/>
        <end position="110"/>
    </location>
</feature>
<comment type="caution">
    <text evidence="2">The sequence shown here is derived from an EMBL/GenBank/DDBJ whole genome shotgun (WGS) entry which is preliminary data.</text>
</comment>
<dbReference type="AlphaFoldDB" id="A0A1Y2C7G0"/>
<dbReference type="Proteomes" id="UP000193920">
    <property type="component" value="Unassembled WGS sequence"/>
</dbReference>
<evidence type="ECO:0000256" key="1">
    <source>
        <dbReference type="SAM" id="SignalP"/>
    </source>
</evidence>
<dbReference type="InterPro" id="IPR032675">
    <property type="entry name" value="LRR_dom_sf"/>
</dbReference>
<feature type="signal peptide" evidence="1">
    <location>
        <begin position="1"/>
        <end position="18"/>
    </location>
</feature>
<dbReference type="EMBL" id="MCOG01000118">
    <property type="protein sequence ID" value="ORY42958.1"/>
    <property type="molecule type" value="Genomic_DNA"/>
</dbReference>
<accession>A0A1Y2C7G0</accession>
<reference evidence="2 3" key="1">
    <citation type="submission" date="2016-08" db="EMBL/GenBank/DDBJ databases">
        <title>A Parts List for Fungal Cellulosomes Revealed by Comparative Genomics.</title>
        <authorList>
            <consortium name="DOE Joint Genome Institute"/>
            <person name="Haitjema C.H."/>
            <person name="Gilmore S.P."/>
            <person name="Henske J.K."/>
            <person name="Solomon K.V."/>
            <person name="De Groot R."/>
            <person name="Kuo A."/>
            <person name="Mondo S.J."/>
            <person name="Salamov A.A."/>
            <person name="Labutti K."/>
            <person name="Zhao Z."/>
            <person name="Chiniquy J."/>
            <person name="Barry K."/>
            <person name="Brewer H.M."/>
            <person name="Purvine S.O."/>
            <person name="Wright A.T."/>
            <person name="Boxma B."/>
            <person name="Van Alen T."/>
            <person name="Hackstein J.H."/>
            <person name="Baker S.E."/>
            <person name="Grigoriev I.V."/>
            <person name="O'Malley M.A."/>
        </authorList>
    </citation>
    <scope>NUCLEOTIDE SEQUENCE [LARGE SCALE GENOMIC DNA]</scope>
    <source>
        <strain evidence="2 3">G1</strain>
    </source>
</reference>
<keyword evidence="3" id="KW-1185">Reference proteome</keyword>
<dbReference type="Gene3D" id="3.80.10.10">
    <property type="entry name" value="Ribonuclease Inhibitor"/>
    <property type="match status" value="1"/>
</dbReference>
<organism evidence="2 3">
    <name type="scientific">Neocallimastix californiae</name>
    <dbReference type="NCBI Taxonomy" id="1754190"/>
    <lineage>
        <taxon>Eukaryota</taxon>
        <taxon>Fungi</taxon>
        <taxon>Fungi incertae sedis</taxon>
        <taxon>Chytridiomycota</taxon>
        <taxon>Chytridiomycota incertae sedis</taxon>
        <taxon>Neocallimastigomycetes</taxon>
        <taxon>Neocallimastigales</taxon>
        <taxon>Neocallimastigaceae</taxon>
        <taxon>Neocallimastix</taxon>
    </lineage>
</organism>
<sequence length="110" mass="12760">MNIYKLFLFSVNISLIFCSELIQECEILKNYTNFDDIQCCKLSYVKCDESEGHIVSINLRNYIKIEIRNKFSLESFLNQFPSLEKLDISGNELTGNLIIPNNTTLVELKL</sequence>
<evidence type="ECO:0000313" key="2">
    <source>
        <dbReference type="EMBL" id="ORY42958.1"/>
    </source>
</evidence>
<gene>
    <name evidence="2" type="ORF">LY90DRAFT_27352</name>
</gene>
<proteinExistence type="predicted"/>
<protein>
    <recommendedName>
        <fullName evidence="4">L domain-like protein</fullName>
    </recommendedName>
</protein>
<keyword evidence="1" id="KW-0732">Signal</keyword>
<dbReference type="SUPFAM" id="SSF52058">
    <property type="entry name" value="L domain-like"/>
    <property type="match status" value="1"/>
</dbReference>
<name>A0A1Y2C7G0_9FUNG</name>
<evidence type="ECO:0008006" key="4">
    <source>
        <dbReference type="Google" id="ProtNLM"/>
    </source>
</evidence>